<dbReference type="SUPFAM" id="SSF57625">
    <property type="entry name" value="Invertebrate chitin-binding proteins"/>
    <property type="match status" value="1"/>
</dbReference>
<evidence type="ECO:0000256" key="1">
    <source>
        <dbReference type="SAM" id="SignalP"/>
    </source>
</evidence>
<evidence type="ECO:0000313" key="4">
    <source>
        <dbReference type="Proteomes" id="UP000594454"/>
    </source>
</evidence>
<organism evidence="3 4">
    <name type="scientific">Hermetia illucens</name>
    <name type="common">Black soldier fly</name>
    <dbReference type="NCBI Taxonomy" id="343691"/>
    <lineage>
        <taxon>Eukaryota</taxon>
        <taxon>Metazoa</taxon>
        <taxon>Ecdysozoa</taxon>
        <taxon>Arthropoda</taxon>
        <taxon>Hexapoda</taxon>
        <taxon>Insecta</taxon>
        <taxon>Pterygota</taxon>
        <taxon>Neoptera</taxon>
        <taxon>Endopterygota</taxon>
        <taxon>Diptera</taxon>
        <taxon>Brachycera</taxon>
        <taxon>Stratiomyomorpha</taxon>
        <taxon>Stratiomyidae</taxon>
        <taxon>Hermetiinae</taxon>
        <taxon>Hermetia</taxon>
    </lineage>
</organism>
<dbReference type="Pfam" id="PF01607">
    <property type="entry name" value="CBM_14"/>
    <property type="match status" value="1"/>
</dbReference>
<sequence>MRFAVHYLLVLLLLTGYQIIPAYSLKVGDTCKTNGAVAANPENKTQFFFCMDGKIALGNCADGRVFDERTFQCVYL</sequence>
<name>A0A7R8UH50_HERIL</name>
<dbReference type="PROSITE" id="PS50940">
    <property type="entry name" value="CHIT_BIND_II"/>
    <property type="match status" value="1"/>
</dbReference>
<dbReference type="Proteomes" id="UP000594454">
    <property type="component" value="Chromosome 2"/>
</dbReference>
<feature type="chain" id="PRO_5031176826" description="Chitin-binding type-2 domain-containing protein" evidence="1">
    <location>
        <begin position="25"/>
        <end position="76"/>
    </location>
</feature>
<keyword evidence="1" id="KW-0732">Signal</keyword>
<evidence type="ECO:0000259" key="2">
    <source>
        <dbReference type="PROSITE" id="PS50940"/>
    </source>
</evidence>
<feature type="domain" description="Chitin-binding type-2" evidence="2">
    <location>
        <begin position="28"/>
        <end position="76"/>
    </location>
</feature>
<dbReference type="InParanoid" id="A0A7R8UH50"/>
<dbReference type="GO" id="GO:0005576">
    <property type="term" value="C:extracellular region"/>
    <property type="evidence" value="ECO:0007669"/>
    <property type="project" value="InterPro"/>
</dbReference>
<reference evidence="3 4" key="1">
    <citation type="submission" date="2020-11" db="EMBL/GenBank/DDBJ databases">
        <authorList>
            <person name="Wallbank WR R."/>
            <person name="Pardo Diaz C."/>
            <person name="Kozak K."/>
            <person name="Martin S."/>
            <person name="Jiggins C."/>
            <person name="Moest M."/>
            <person name="Warren A I."/>
            <person name="Generalovic N T."/>
            <person name="Byers J.R.P. K."/>
            <person name="Montejo-Kovacevich G."/>
            <person name="Yen C E."/>
        </authorList>
    </citation>
    <scope>NUCLEOTIDE SEQUENCE [LARGE SCALE GENOMIC DNA]</scope>
</reference>
<dbReference type="EMBL" id="LR899010">
    <property type="protein sequence ID" value="CAD7080513.1"/>
    <property type="molecule type" value="Genomic_DNA"/>
</dbReference>
<proteinExistence type="predicted"/>
<dbReference type="Gene3D" id="2.170.140.10">
    <property type="entry name" value="Chitin binding domain"/>
    <property type="match status" value="1"/>
</dbReference>
<evidence type="ECO:0000313" key="3">
    <source>
        <dbReference type="EMBL" id="CAD7080513.1"/>
    </source>
</evidence>
<dbReference type="GO" id="GO:0008061">
    <property type="term" value="F:chitin binding"/>
    <property type="evidence" value="ECO:0007669"/>
    <property type="project" value="InterPro"/>
</dbReference>
<dbReference type="AlphaFoldDB" id="A0A7R8UH50"/>
<dbReference type="OrthoDB" id="6020543at2759"/>
<dbReference type="InterPro" id="IPR036508">
    <property type="entry name" value="Chitin-bd_dom_sf"/>
</dbReference>
<accession>A0A7R8UH50</accession>
<dbReference type="InterPro" id="IPR002557">
    <property type="entry name" value="Chitin-bd_dom"/>
</dbReference>
<gene>
    <name evidence="3" type="ORF">HERILL_LOCUS3662</name>
</gene>
<keyword evidence="4" id="KW-1185">Reference proteome</keyword>
<feature type="signal peptide" evidence="1">
    <location>
        <begin position="1"/>
        <end position="24"/>
    </location>
</feature>
<protein>
    <recommendedName>
        <fullName evidence="2">Chitin-binding type-2 domain-containing protein</fullName>
    </recommendedName>
</protein>